<keyword evidence="3" id="KW-1185">Reference proteome</keyword>
<dbReference type="AlphaFoldDB" id="B4FIG0"/>
<accession>B4FIG0</accession>
<organism evidence="1">
    <name type="scientific">Zea mays</name>
    <name type="common">Maize</name>
    <dbReference type="NCBI Taxonomy" id="4577"/>
    <lineage>
        <taxon>Eukaryota</taxon>
        <taxon>Viridiplantae</taxon>
        <taxon>Streptophyta</taxon>
        <taxon>Embryophyta</taxon>
        <taxon>Tracheophyta</taxon>
        <taxon>Spermatophyta</taxon>
        <taxon>Magnoliopsida</taxon>
        <taxon>Liliopsida</taxon>
        <taxon>Poales</taxon>
        <taxon>Poaceae</taxon>
        <taxon>PACMAD clade</taxon>
        <taxon>Panicoideae</taxon>
        <taxon>Andropogonodae</taxon>
        <taxon>Andropogoneae</taxon>
        <taxon>Tripsacinae</taxon>
        <taxon>Zea</taxon>
    </lineage>
</organism>
<reference evidence="3" key="2">
    <citation type="journal article" date="2009" name="Science">
        <title>The B73 maize genome: complexity, diversity, and dynamics.</title>
        <authorList>
            <person name="Schnable P.S."/>
            <person name="Ware D."/>
            <person name="Fulton R.S."/>
            <person name="Stein J.C."/>
            <person name="Wei F."/>
            <person name="Pasternak S."/>
            <person name="Liang C."/>
            <person name="Zhang J."/>
            <person name="Fulton L."/>
            <person name="Graves T.A."/>
            <person name="Minx P."/>
            <person name="Reily A.D."/>
            <person name="Courtney L."/>
            <person name="Kruchowski S.S."/>
            <person name="Tomlinson C."/>
            <person name="Strong C."/>
            <person name="Delehaunty K."/>
            <person name="Fronick C."/>
            <person name="Courtney B."/>
            <person name="Rock S.M."/>
            <person name="Belter E."/>
            <person name="Du F."/>
            <person name="Kim K."/>
            <person name="Abbott R.M."/>
            <person name="Cotton M."/>
            <person name="Levy A."/>
            <person name="Marchetto P."/>
            <person name="Ochoa K."/>
            <person name="Jackson S.M."/>
            <person name="Gillam B."/>
            <person name="Chen W."/>
            <person name="Yan L."/>
            <person name="Higginbotham J."/>
            <person name="Cardenas M."/>
            <person name="Waligorski J."/>
            <person name="Applebaum E."/>
            <person name="Phelps L."/>
            <person name="Falcone J."/>
            <person name="Kanchi K."/>
            <person name="Thane T."/>
            <person name="Scimone A."/>
            <person name="Thane N."/>
            <person name="Henke J."/>
            <person name="Wang T."/>
            <person name="Ruppert J."/>
            <person name="Shah N."/>
            <person name="Rotter K."/>
            <person name="Hodges J."/>
            <person name="Ingenthron E."/>
            <person name="Cordes M."/>
            <person name="Kohlberg S."/>
            <person name="Sgro J."/>
            <person name="Delgado B."/>
            <person name="Mead K."/>
            <person name="Chinwalla A."/>
            <person name="Leonard S."/>
            <person name="Crouse K."/>
            <person name="Collura K."/>
            <person name="Kudrna D."/>
            <person name="Currie J."/>
            <person name="He R."/>
            <person name="Angelova A."/>
            <person name="Rajasekar S."/>
            <person name="Mueller T."/>
            <person name="Lomeli R."/>
            <person name="Scara G."/>
            <person name="Ko A."/>
            <person name="Delaney K."/>
            <person name="Wissotski M."/>
            <person name="Lopez G."/>
            <person name="Campos D."/>
            <person name="Braidotti M."/>
            <person name="Ashley E."/>
            <person name="Golser W."/>
            <person name="Kim H."/>
            <person name="Lee S."/>
            <person name="Lin J."/>
            <person name="Dujmic Z."/>
            <person name="Kim W."/>
            <person name="Talag J."/>
            <person name="Zuccolo A."/>
            <person name="Fan C."/>
            <person name="Sebastian A."/>
            <person name="Kramer M."/>
            <person name="Spiegel L."/>
            <person name="Nascimento L."/>
            <person name="Zutavern T."/>
            <person name="Miller B."/>
            <person name="Ambroise C."/>
            <person name="Muller S."/>
            <person name="Spooner W."/>
            <person name="Narechania A."/>
            <person name="Ren L."/>
            <person name="Wei S."/>
            <person name="Kumari S."/>
            <person name="Faga B."/>
            <person name="Levy M.J."/>
            <person name="McMahan L."/>
            <person name="Van Buren P."/>
            <person name="Vaughn M.W."/>
            <person name="Ying K."/>
            <person name="Yeh C.-T."/>
            <person name="Emrich S.J."/>
            <person name="Jia Y."/>
            <person name="Kalyanaraman A."/>
            <person name="Hsia A.-P."/>
            <person name="Barbazuk W.B."/>
            <person name="Baucom R.S."/>
            <person name="Brutnell T.P."/>
            <person name="Carpita N.C."/>
            <person name="Chaparro C."/>
            <person name="Chia J.-M."/>
            <person name="Deragon J.-M."/>
            <person name="Estill J.C."/>
            <person name="Fu Y."/>
            <person name="Jeddeloh J.A."/>
            <person name="Han Y."/>
            <person name="Lee H."/>
            <person name="Li P."/>
            <person name="Lisch D.R."/>
            <person name="Liu S."/>
            <person name="Liu Z."/>
            <person name="Nagel D.H."/>
            <person name="McCann M.C."/>
            <person name="SanMiguel P."/>
            <person name="Myers A.M."/>
            <person name="Nettleton D."/>
            <person name="Nguyen J."/>
            <person name="Penning B.W."/>
            <person name="Ponnala L."/>
            <person name="Schneider K.L."/>
            <person name="Schwartz D.C."/>
            <person name="Sharma A."/>
            <person name="Soderlund C."/>
            <person name="Springer N.M."/>
            <person name="Sun Q."/>
            <person name="Wang H."/>
            <person name="Waterman M."/>
            <person name="Westerman R."/>
            <person name="Wolfgruber T.K."/>
            <person name="Yang L."/>
            <person name="Yu Y."/>
            <person name="Zhang L."/>
            <person name="Zhou S."/>
            <person name="Zhu Q."/>
            <person name="Bennetzen J.L."/>
            <person name="Dawe R.K."/>
            <person name="Jiang J."/>
            <person name="Jiang N."/>
            <person name="Presting G.G."/>
            <person name="Wessler S.R."/>
            <person name="Aluru S."/>
            <person name="Martienssen R.A."/>
            <person name="Clifton S.W."/>
            <person name="McCombie W.R."/>
            <person name="Wing R.A."/>
            <person name="Wilson R.K."/>
        </authorList>
    </citation>
    <scope>NUCLEOTIDE SEQUENCE [LARGE SCALE GENOMIC DNA]</scope>
    <source>
        <strain evidence="3">cv. B73</strain>
    </source>
</reference>
<name>B4FIG0_MAIZE</name>
<evidence type="ECO:0000313" key="3">
    <source>
        <dbReference type="Proteomes" id="UP000007305"/>
    </source>
</evidence>
<reference evidence="1" key="1">
    <citation type="journal article" date="2009" name="PLoS Genet.">
        <title>Sequencing, mapping, and analysis of 27,455 maize full-length cDNAs.</title>
        <authorList>
            <person name="Soderlund C."/>
            <person name="Descour A."/>
            <person name="Kudrna D."/>
            <person name="Bomhoff M."/>
            <person name="Boyd L."/>
            <person name="Currie J."/>
            <person name="Angelova A."/>
            <person name="Collura K."/>
            <person name="Wissotski M."/>
            <person name="Ashley E."/>
            <person name="Morrow D."/>
            <person name="Fernandes J."/>
            <person name="Walbot V."/>
            <person name="Yu Y."/>
        </authorList>
    </citation>
    <scope>NUCLEOTIDE SEQUENCE</scope>
    <source>
        <strain evidence="1">B73</strain>
    </source>
</reference>
<dbReference type="Gramene" id="Zm00001eb412650_T001">
    <property type="protein sequence ID" value="Zm00001eb412650_P001"/>
    <property type="gene ID" value="Zm00001eb412650"/>
</dbReference>
<reference evidence="2" key="4">
    <citation type="submission" date="2021-05" db="UniProtKB">
        <authorList>
            <consortium name="EnsemblPlants"/>
        </authorList>
    </citation>
    <scope>IDENTIFICATION</scope>
    <source>
        <strain evidence="2">cv. B73</strain>
    </source>
</reference>
<dbReference type="EMBL" id="BT036898">
    <property type="protein sequence ID" value="ACF81903.1"/>
    <property type="molecule type" value="mRNA"/>
</dbReference>
<dbReference type="EnsemblPlants" id="Zm00001eb412650_T001">
    <property type="protein sequence ID" value="Zm00001eb412650_P001"/>
    <property type="gene ID" value="Zm00001eb412650"/>
</dbReference>
<proteinExistence type="evidence at transcript level"/>
<dbReference type="Proteomes" id="UP000007305">
    <property type="component" value="Chromosome 10"/>
</dbReference>
<reference evidence="2" key="3">
    <citation type="submission" date="2019-07" db="EMBL/GenBank/DDBJ databases">
        <authorList>
            <person name="Seetharam A."/>
            <person name="Woodhouse M."/>
            <person name="Cannon E."/>
        </authorList>
    </citation>
    <scope>NUCLEOTIDE SEQUENCE [LARGE SCALE GENOMIC DNA]</scope>
    <source>
        <strain evidence="2">cv. B73</strain>
    </source>
</reference>
<evidence type="ECO:0000313" key="2">
    <source>
        <dbReference type="EnsemblPlants" id="Zm00001eb412650_P001"/>
    </source>
</evidence>
<evidence type="ECO:0000313" key="1">
    <source>
        <dbReference type="EMBL" id="ACF81903.1"/>
    </source>
</evidence>
<sequence length="199" mass="21967">MPFSPRPVSRSSSSLLHGSKHGRRCSFFFLSLCSLGRQQPWPTSTSMEQAPPTAMAPFPVLQRPPCHLPSHGRELHPRQWTLREIPLAPLFSQPCSSLFDFHGRPAPCPRRPGIPTAAHPLPAPPSAPWLQEASPWLTHRWPAALLAPCTLSSKKQRPYLLFPAAPPNRRAVGARQNAQLHFSMAASISLPRLPPKDSA</sequence>
<protein>
    <submittedName>
        <fullName evidence="1 2">Uncharacterized protein</fullName>
    </submittedName>
</protein>